<accession>A0A835VCC5</accession>
<sequence length="57" mass="6054">MAAATPQLPTTWKDAGATASYSMNTTSQIALSSGRICPIESLDFPVRIIRPFLSIVG</sequence>
<gene>
    <name evidence="1" type="ORF">HPP92_005616</name>
</gene>
<dbReference type="EMBL" id="JADCNL010000002">
    <property type="protein sequence ID" value="KAG0492218.1"/>
    <property type="molecule type" value="Genomic_DNA"/>
</dbReference>
<dbReference type="OrthoDB" id="3052895at2759"/>
<evidence type="ECO:0000313" key="1">
    <source>
        <dbReference type="EMBL" id="KAG0492218.1"/>
    </source>
</evidence>
<reference evidence="1 2" key="1">
    <citation type="journal article" date="2020" name="Nat. Food">
        <title>A phased Vanilla planifolia genome enables genetic improvement of flavour and production.</title>
        <authorList>
            <person name="Hasing T."/>
            <person name="Tang H."/>
            <person name="Brym M."/>
            <person name="Khazi F."/>
            <person name="Huang T."/>
            <person name="Chambers A.H."/>
        </authorList>
    </citation>
    <scope>NUCLEOTIDE SEQUENCE [LARGE SCALE GENOMIC DNA]</scope>
    <source>
        <tissue evidence="1">Leaf</tissue>
    </source>
</reference>
<evidence type="ECO:0000313" key="2">
    <source>
        <dbReference type="Proteomes" id="UP000636800"/>
    </source>
</evidence>
<dbReference type="AlphaFoldDB" id="A0A835VCC5"/>
<dbReference type="Proteomes" id="UP000636800">
    <property type="component" value="Chromosome 2"/>
</dbReference>
<keyword evidence="2" id="KW-1185">Reference proteome</keyword>
<proteinExistence type="predicted"/>
<organism evidence="1 2">
    <name type="scientific">Vanilla planifolia</name>
    <name type="common">Vanilla</name>
    <dbReference type="NCBI Taxonomy" id="51239"/>
    <lineage>
        <taxon>Eukaryota</taxon>
        <taxon>Viridiplantae</taxon>
        <taxon>Streptophyta</taxon>
        <taxon>Embryophyta</taxon>
        <taxon>Tracheophyta</taxon>
        <taxon>Spermatophyta</taxon>
        <taxon>Magnoliopsida</taxon>
        <taxon>Liliopsida</taxon>
        <taxon>Asparagales</taxon>
        <taxon>Orchidaceae</taxon>
        <taxon>Vanilloideae</taxon>
        <taxon>Vanilleae</taxon>
        <taxon>Vanilla</taxon>
    </lineage>
</organism>
<protein>
    <submittedName>
        <fullName evidence="1">Uncharacterized protein</fullName>
    </submittedName>
</protein>
<name>A0A835VCC5_VANPL</name>
<comment type="caution">
    <text evidence="1">The sequence shown here is derived from an EMBL/GenBank/DDBJ whole genome shotgun (WGS) entry which is preliminary data.</text>
</comment>